<feature type="compositionally biased region" description="Low complexity" evidence="1">
    <location>
        <begin position="61"/>
        <end position="76"/>
    </location>
</feature>
<feature type="region of interest" description="Disordered" evidence="1">
    <location>
        <begin position="51"/>
        <end position="76"/>
    </location>
</feature>
<gene>
    <name evidence="2" type="ordered locus">BBR47_07450</name>
</gene>
<proteinExistence type="predicted"/>
<evidence type="ECO:0000256" key="1">
    <source>
        <dbReference type="SAM" id="MobiDB-lite"/>
    </source>
</evidence>
<keyword evidence="3" id="KW-1185">Reference proteome</keyword>
<dbReference type="Proteomes" id="UP000001877">
    <property type="component" value="Chromosome"/>
</dbReference>
<sequence>MRDSLAGKLSRNYVEDAGTARGLERRKSKTSGSNDSDVSFIFKTSLLTTAATPATEEETKTTAATPATEEGTKPAATTTAAATTTTIMVAFKIFVHVSIEIPV</sequence>
<evidence type="ECO:0000313" key="3">
    <source>
        <dbReference type="Proteomes" id="UP000001877"/>
    </source>
</evidence>
<dbReference type="KEGG" id="bbe:BBR47_07450"/>
<dbReference type="HOGENOM" id="CLU_2258353_0_0_9"/>
<organism evidence="2 3">
    <name type="scientific">Brevibacillus brevis (strain 47 / JCM 6285 / NBRC 100599)</name>
    <dbReference type="NCBI Taxonomy" id="358681"/>
    <lineage>
        <taxon>Bacteria</taxon>
        <taxon>Bacillati</taxon>
        <taxon>Bacillota</taxon>
        <taxon>Bacilli</taxon>
        <taxon>Bacillales</taxon>
        <taxon>Paenibacillaceae</taxon>
        <taxon>Brevibacillus</taxon>
    </lineage>
</organism>
<evidence type="ECO:0000313" key="2">
    <source>
        <dbReference type="EMBL" id="BAH41722.1"/>
    </source>
</evidence>
<protein>
    <submittedName>
        <fullName evidence="2">Uncharacterized protein</fullName>
    </submittedName>
</protein>
<dbReference type="EMBL" id="AP008955">
    <property type="protein sequence ID" value="BAH41722.1"/>
    <property type="molecule type" value="Genomic_DNA"/>
</dbReference>
<feature type="region of interest" description="Disordered" evidence="1">
    <location>
        <begin position="16"/>
        <end position="37"/>
    </location>
</feature>
<dbReference type="STRING" id="358681.BBR47_07450"/>
<accession>C0Z4J5</accession>
<dbReference type="AlphaFoldDB" id="C0Z4J5"/>
<name>C0Z4J5_BREBN</name>
<reference evidence="2 3" key="1">
    <citation type="submission" date="2005-03" db="EMBL/GenBank/DDBJ databases">
        <title>Brevibacillus brevis strain 47, complete genome.</title>
        <authorList>
            <person name="Hosoyama A."/>
            <person name="Yamada R."/>
            <person name="Hongo Y."/>
            <person name="Terui Y."/>
            <person name="Ankai A."/>
            <person name="Masuyama W."/>
            <person name="Sekiguchi M."/>
            <person name="Takeda T."/>
            <person name="Asano K."/>
            <person name="Ohji S."/>
            <person name="Ichikawa N."/>
            <person name="Narita S."/>
            <person name="Aoki N."/>
            <person name="Miura H."/>
            <person name="Matsushita S."/>
            <person name="Sekigawa T."/>
            <person name="Yamagata H."/>
            <person name="Yoshikawa H."/>
            <person name="Udaka S."/>
            <person name="Tanikawa S."/>
            <person name="Fujita N."/>
        </authorList>
    </citation>
    <scope>NUCLEOTIDE SEQUENCE [LARGE SCALE GENOMIC DNA]</scope>
    <source>
        <strain evidence="3">47 / JCM 6285 / NBRC 100599</strain>
    </source>
</reference>